<accession>M7B7U9</accession>
<dbReference type="AlphaFoldDB" id="M7B7U9"/>
<dbReference type="EMBL" id="KB536686">
    <property type="protein sequence ID" value="EMP33214.1"/>
    <property type="molecule type" value="Genomic_DNA"/>
</dbReference>
<gene>
    <name evidence="2" type="ORF">UY3_09643</name>
</gene>
<feature type="region of interest" description="Disordered" evidence="1">
    <location>
        <begin position="1"/>
        <end position="27"/>
    </location>
</feature>
<organism evidence="2 3">
    <name type="scientific">Chelonia mydas</name>
    <name type="common">Green sea-turtle</name>
    <name type="synonym">Chelonia agassizi</name>
    <dbReference type="NCBI Taxonomy" id="8469"/>
    <lineage>
        <taxon>Eukaryota</taxon>
        <taxon>Metazoa</taxon>
        <taxon>Chordata</taxon>
        <taxon>Craniata</taxon>
        <taxon>Vertebrata</taxon>
        <taxon>Euteleostomi</taxon>
        <taxon>Archelosauria</taxon>
        <taxon>Testudinata</taxon>
        <taxon>Testudines</taxon>
        <taxon>Cryptodira</taxon>
        <taxon>Durocryptodira</taxon>
        <taxon>Americhelydia</taxon>
        <taxon>Chelonioidea</taxon>
        <taxon>Cheloniidae</taxon>
        <taxon>Chelonia</taxon>
    </lineage>
</organism>
<protein>
    <submittedName>
        <fullName evidence="2">Uncharacterized protein</fullName>
    </submittedName>
</protein>
<name>M7B7U9_CHEMY</name>
<proteinExistence type="predicted"/>
<sequence length="251" mass="26546">MAVGAAALKTPASHQYKKDPPPPDAVAAKPTIELVLSIAESPLPTPPTLEPDLELPPLSCLASEAQNLASAPTPVPDPGPTPDADPVPIQSTSRDVIAAPGAVSFPFLANDPQGVAFVFPCPDPLGAAIFLPPHPIAPGFEVGHVEPAHQAPRRRSAPCLPVLVGHGAVPRAPSGDDQETVIPPPHALREQLREFLEDIRGSRNKVQLTLQQWGDFHQILRAARALMGEGKRTGKQADPVTVYKLSFSKEL</sequence>
<evidence type="ECO:0000313" key="2">
    <source>
        <dbReference type="EMBL" id="EMP33214.1"/>
    </source>
</evidence>
<evidence type="ECO:0000256" key="1">
    <source>
        <dbReference type="SAM" id="MobiDB-lite"/>
    </source>
</evidence>
<feature type="region of interest" description="Disordered" evidence="1">
    <location>
        <begin position="39"/>
        <end position="85"/>
    </location>
</feature>
<keyword evidence="3" id="KW-1185">Reference proteome</keyword>
<dbReference type="Proteomes" id="UP000031443">
    <property type="component" value="Unassembled WGS sequence"/>
</dbReference>
<feature type="compositionally biased region" description="Pro residues" evidence="1">
    <location>
        <begin position="73"/>
        <end position="85"/>
    </location>
</feature>
<reference evidence="3" key="1">
    <citation type="journal article" date="2013" name="Nat. Genet.">
        <title>The draft genomes of soft-shell turtle and green sea turtle yield insights into the development and evolution of the turtle-specific body plan.</title>
        <authorList>
            <person name="Wang Z."/>
            <person name="Pascual-Anaya J."/>
            <person name="Zadissa A."/>
            <person name="Li W."/>
            <person name="Niimura Y."/>
            <person name="Huang Z."/>
            <person name="Li C."/>
            <person name="White S."/>
            <person name="Xiong Z."/>
            <person name="Fang D."/>
            <person name="Wang B."/>
            <person name="Ming Y."/>
            <person name="Chen Y."/>
            <person name="Zheng Y."/>
            <person name="Kuraku S."/>
            <person name="Pignatelli M."/>
            <person name="Herrero J."/>
            <person name="Beal K."/>
            <person name="Nozawa M."/>
            <person name="Li Q."/>
            <person name="Wang J."/>
            <person name="Zhang H."/>
            <person name="Yu L."/>
            <person name="Shigenobu S."/>
            <person name="Wang J."/>
            <person name="Liu J."/>
            <person name="Flicek P."/>
            <person name="Searle S."/>
            <person name="Wang J."/>
            <person name="Kuratani S."/>
            <person name="Yin Y."/>
            <person name="Aken B."/>
            <person name="Zhang G."/>
            <person name="Irie N."/>
        </authorList>
    </citation>
    <scope>NUCLEOTIDE SEQUENCE [LARGE SCALE GENOMIC DNA]</scope>
</reference>
<evidence type="ECO:0000313" key="3">
    <source>
        <dbReference type="Proteomes" id="UP000031443"/>
    </source>
</evidence>